<evidence type="ECO:0000313" key="4">
    <source>
        <dbReference type="EMBL" id="QFU14575.1"/>
    </source>
</evidence>
<keyword evidence="1" id="KW-0167">Capsid protein</keyword>
<sequence length="460" mass="51660">MSSSGRSILEKILDGRTLLRDETYSPNGFFYDIVARVSRVEVGNRNSLSYKARGAINEDKESDETHSEATRLLQSAISTAHSTAFSSEFTCVSLTWISAIDLGRPDAEHPGTPFLFIRNVSDTLARALNGDHDVHGAVRDLENAWMQLSRLCGLQVTAISHIMPIGLSITSVMCVAAAASGHYRNAHVTDALLVYVAAAYRDREIRTKLRCLDEILTKLVMTRVFPHAMLFPAGSLLRATESERIAKYTLLQRGNHEIAGYADLHNVRIPAFHIPACIFLDLDDTLYANTGHNSEGVFFVYVVFIYDQNPDNVGYELYIAKSIFDEYAIRDVLTRKFIRRSVTNITYGHENVAAIRRHLEELPAFCLDRLAREATRDPSNRSRSVLEPPRDDRRLARMQIDPIGKPTRDTALFGAYALLGVCDSDYCRPEFYTEKCHGAELRFVKLPGMNHLDGVWHTCA</sequence>
<keyword evidence="5" id="KW-1185">Reference proteome</keyword>
<protein>
    <submittedName>
        <fullName evidence="4">Capsid triplex subunit 1</fullName>
    </submittedName>
</protein>
<dbReference type="KEGG" id="vg:80541378"/>
<gene>
    <name evidence="4" type="primary">capsid triplex subunit 1</name>
</gene>
<dbReference type="GO" id="GO:0019028">
    <property type="term" value="C:viral capsid"/>
    <property type="evidence" value="ECO:0007669"/>
    <property type="project" value="UniProtKB-KW"/>
</dbReference>
<proteinExistence type="predicted"/>
<dbReference type="GO" id="GO:0003677">
    <property type="term" value="F:DNA binding"/>
    <property type="evidence" value="ECO:0007669"/>
    <property type="project" value="InterPro"/>
</dbReference>
<evidence type="ECO:0000256" key="1">
    <source>
        <dbReference type="ARBA" id="ARBA00022561"/>
    </source>
</evidence>
<dbReference type="EMBL" id="MK955929">
    <property type="protein sequence ID" value="QFU14575.1"/>
    <property type="molecule type" value="Genomic_DNA"/>
</dbReference>
<dbReference type="GeneID" id="80541378"/>
<keyword evidence="2" id="KW-1048">Host nucleus</keyword>
<reference evidence="4" key="2">
    <citation type="submission" date="2019-05" db="EMBL/GenBank/DDBJ databases">
        <authorList>
            <person name="Sutherland M."/>
            <person name="Sarker S."/>
            <person name="Raidal S.R."/>
        </authorList>
    </citation>
    <scope>NUCLEOTIDE SEQUENCE</scope>
    <source>
        <strain evidence="4">PsHV 5</strain>
    </source>
</reference>
<accession>A0A5P9JTI9</accession>
<evidence type="ECO:0000313" key="5">
    <source>
        <dbReference type="Proteomes" id="UP001162227"/>
    </source>
</evidence>
<dbReference type="GO" id="GO:0019069">
    <property type="term" value="P:viral capsid assembly"/>
    <property type="evidence" value="ECO:0007669"/>
    <property type="project" value="InterPro"/>
</dbReference>
<name>A0A5P9JTI9_9ALPH</name>
<dbReference type="InterPro" id="IPR004999">
    <property type="entry name" value="Herpes_1"/>
</dbReference>
<dbReference type="RefSeq" id="YP_010802605.1">
    <property type="nucleotide sequence ID" value="NC_077028.1"/>
</dbReference>
<evidence type="ECO:0000256" key="3">
    <source>
        <dbReference type="ARBA" id="ARBA00022844"/>
    </source>
</evidence>
<organism evidence="4 5">
    <name type="scientific">Psittacid alphaherpesvirus 5</name>
    <dbReference type="NCBI Taxonomy" id="2972693"/>
    <lineage>
        <taxon>Viruses</taxon>
        <taxon>Duplodnaviria</taxon>
        <taxon>Heunggongvirae</taxon>
        <taxon>Peploviricota</taxon>
        <taxon>Herviviricetes</taxon>
        <taxon>Herpesvirales</taxon>
        <taxon>Orthoherpesviridae</taxon>
        <taxon>Alphaherpesvirinae</taxon>
        <taxon>Iltovirus</taxon>
        <taxon>Iltovirus psittacidalpha5</taxon>
    </lineage>
</organism>
<reference evidence="4" key="1">
    <citation type="journal article" date="2019" name="Vet. Microbiol.">
        <title>Molecular and microscopic characterisation of a novel pathogenic herpesvirus from Indian ringneck parrots (Psittacula krameri).</title>
        <authorList>
            <person name="Sutherland M."/>
            <person name="Sarker S."/>
            <person name="Raidal S.R."/>
        </authorList>
    </citation>
    <scope>NUCLEOTIDE SEQUENCE</scope>
    <source>
        <strain evidence="4">PsHV 5</strain>
    </source>
</reference>
<keyword evidence="3" id="KW-0946">Virion</keyword>
<evidence type="ECO:0000256" key="2">
    <source>
        <dbReference type="ARBA" id="ARBA00022562"/>
    </source>
</evidence>
<dbReference type="Proteomes" id="UP001162227">
    <property type="component" value="Segment"/>
</dbReference>
<dbReference type="Pfam" id="PF03327">
    <property type="entry name" value="Herpes_VP19C"/>
    <property type="match status" value="1"/>
</dbReference>